<evidence type="ECO:0000313" key="1">
    <source>
        <dbReference type="EMBL" id="SCL33715.1"/>
    </source>
</evidence>
<dbReference type="EMBL" id="FMHV01000002">
    <property type="protein sequence ID" value="SCL33715.1"/>
    <property type="molecule type" value="Genomic_DNA"/>
</dbReference>
<accession>A0A1C6SX56</accession>
<dbReference type="AlphaFoldDB" id="A0A1C6SX56"/>
<dbReference type="Proteomes" id="UP000199413">
    <property type="component" value="Unassembled WGS sequence"/>
</dbReference>
<name>A0A1C6SX56_9ACTN</name>
<organism evidence="1 2">
    <name type="scientific">Micromonospora rhizosphaerae</name>
    <dbReference type="NCBI Taxonomy" id="568872"/>
    <lineage>
        <taxon>Bacteria</taxon>
        <taxon>Bacillati</taxon>
        <taxon>Actinomycetota</taxon>
        <taxon>Actinomycetes</taxon>
        <taxon>Micromonosporales</taxon>
        <taxon>Micromonosporaceae</taxon>
        <taxon>Micromonospora</taxon>
    </lineage>
</organism>
<sequence length="142" mass="15420">MPPTRPNCACTEHDDELADLVVPVTEPGVAPMTVEELVACGALGAGPVKPRDRWWEIFDETDAGPERIGPFHWTLWVGDEARSCYDDAAALSLDQSLLARPGVQLVEWMDREEFLIGAPALCASGILAAAARALADPRVRQR</sequence>
<evidence type="ECO:0000313" key="2">
    <source>
        <dbReference type="Proteomes" id="UP000199413"/>
    </source>
</evidence>
<protein>
    <submittedName>
        <fullName evidence="1">Uncharacterized protein</fullName>
    </submittedName>
</protein>
<reference evidence="2" key="1">
    <citation type="submission" date="2016-06" db="EMBL/GenBank/DDBJ databases">
        <authorList>
            <person name="Varghese N."/>
            <person name="Submissions Spin"/>
        </authorList>
    </citation>
    <scope>NUCLEOTIDE SEQUENCE [LARGE SCALE GENOMIC DNA]</scope>
    <source>
        <strain evidence="2">DSM 45431</strain>
    </source>
</reference>
<proteinExistence type="predicted"/>
<gene>
    <name evidence="1" type="ORF">GA0070624_4804</name>
</gene>
<keyword evidence="2" id="KW-1185">Reference proteome</keyword>